<comment type="caution">
    <text evidence="4">The sequence shown here is derived from an EMBL/GenBank/DDBJ whole genome shotgun (WGS) entry which is preliminary data.</text>
</comment>
<evidence type="ECO:0000256" key="2">
    <source>
        <dbReference type="ARBA" id="ARBA00006479"/>
    </source>
</evidence>
<dbReference type="CDD" id="cd23763">
    <property type="entry name" value="ASKHA_ATPase_ROK"/>
    <property type="match status" value="1"/>
</dbReference>
<dbReference type="Pfam" id="PF00480">
    <property type="entry name" value="ROK"/>
    <property type="match status" value="1"/>
</dbReference>
<gene>
    <name evidence="4" type="ORF">C7U54_00050</name>
</gene>
<keyword evidence="3" id="KW-0119">Carbohydrate metabolism</keyword>
<dbReference type="Gene3D" id="1.10.10.10">
    <property type="entry name" value="Winged helix-like DNA-binding domain superfamily/Winged helix DNA-binding domain"/>
    <property type="match status" value="1"/>
</dbReference>
<evidence type="ECO:0000256" key="3">
    <source>
        <dbReference type="ARBA" id="ARBA00022629"/>
    </source>
</evidence>
<name>A0A2T3G6N0_9FIRM</name>
<dbReference type="EMBL" id="PYLQ01000001">
    <property type="protein sequence ID" value="PST43143.1"/>
    <property type="molecule type" value="Genomic_DNA"/>
</dbReference>
<dbReference type="InterPro" id="IPR043129">
    <property type="entry name" value="ATPase_NBD"/>
</dbReference>
<dbReference type="AlphaFoldDB" id="A0A2T3G6N0"/>
<comment type="function">
    <text evidence="1">Transcriptional repressor of xylose-utilizing enzymes.</text>
</comment>
<accession>A0A2T3G6N0</accession>
<protein>
    <submittedName>
        <fullName evidence="4">ROK family protein</fullName>
    </submittedName>
</protein>
<evidence type="ECO:0000313" key="4">
    <source>
        <dbReference type="EMBL" id="PST43143.1"/>
    </source>
</evidence>
<keyword evidence="3" id="KW-0859">Xylose metabolism</keyword>
<dbReference type="PANTHER" id="PTHR18964">
    <property type="entry name" value="ROK (REPRESSOR, ORF, KINASE) FAMILY"/>
    <property type="match status" value="1"/>
</dbReference>
<dbReference type="SUPFAM" id="SSF53067">
    <property type="entry name" value="Actin-like ATPase domain"/>
    <property type="match status" value="1"/>
</dbReference>
<organism evidence="4 5">
    <name type="scientific">Faecalibacillus intestinalis</name>
    <dbReference type="NCBI Taxonomy" id="1982626"/>
    <lineage>
        <taxon>Bacteria</taxon>
        <taxon>Bacillati</taxon>
        <taxon>Bacillota</taxon>
        <taxon>Erysipelotrichia</taxon>
        <taxon>Erysipelotrichales</taxon>
        <taxon>Coprobacillaceae</taxon>
        <taxon>Faecalibacillus</taxon>
    </lineage>
</organism>
<dbReference type="InterPro" id="IPR036390">
    <property type="entry name" value="WH_DNA-bd_sf"/>
</dbReference>
<dbReference type="InterPro" id="IPR036388">
    <property type="entry name" value="WH-like_DNA-bd_sf"/>
</dbReference>
<keyword evidence="5" id="KW-1185">Reference proteome</keyword>
<dbReference type="InterPro" id="IPR000600">
    <property type="entry name" value="ROK"/>
</dbReference>
<evidence type="ECO:0000256" key="1">
    <source>
        <dbReference type="ARBA" id="ARBA00002486"/>
    </source>
</evidence>
<evidence type="ECO:0000313" key="5">
    <source>
        <dbReference type="Proteomes" id="UP000240974"/>
    </source>
</evidence>
<sequence length="324" mass="37485">MSKVNDLKQENEIKIRECLYDGRIWTKNDLAYKTSLSLATTTNILQEMLKNHEIEYVSDSKSTGGRKSKEYQLYKDYKHLLKIVLKKNKKSYEFIFEIIDLYDQIVYQKNHSSLKGTVEEFLKIIKEVLKKGQEIAVICLSLPGVCDQGMIDLCDFEDFQNKNILEILKKEIKQKIIIENDVNCASIGFYHQYSHYQNSALIYQPAVDYVGCGMIIQGKLYNGFSHFAGELRCLPFYDHLQQERLLKDAPQELLEKQIVTLCCVLNPEAIGICSDVLKDIQISLPTIPLKHQPQIIKINQLYKLIKEGLFQIGKNQMIGEMNNE</sequence>
<dbReference type="Proteomes" id="UP000240974">
    <property type="component" value="Unassembled WGS sequence"/>
</dbReference>
<reference evidence="4 5" key="1">
    <citation type="journal article" date="2019" name="Int. J. Syst. Evol. Microbiol.">
        <title>Faecalibacillus intestinalis gen. nov., sp. nov. and Faecalibacillus faecis sp. nov., isolated from human faeces.</title>
        <authorList>
            <person name="Seo B."/>
            <person name="Jeon K."/>
            <person name="Baek I."/>
            <person name="Lee Y.M."/>
            <person name="Baek K."/>
            <person name="Ko G."/>
        </authorList>
    </citation>
    <scope>NUCLEOTIDE SEQUENCE [LARGE SCALE GENOMIC DNA]</scope>
    <source>
        <strain evidence="4 5">SNUG30099</strain>
    </source>
</reference>
<comment type="similarity">
    <text evidence="2">Belongs to the ROK (NagC/XylR) family.</text>
</comment>
<dbReference type="GO" id="GO:0042732">
    <property type="term" value="P:D-xylose metabolic process"/>
    <property type="evidence" value="ECO:0007669"/>
    <property type="project" value="UniProtKB-KW"/>
</dbReference>
<dbReference type="RefSeq" id="WP_107028868.1">
    <property type="nucleotide sequence ID" value="NZ_PYLQ01000001.1"/>
</dbReference>
<dbReference type="Gene3D" id="3.30.420.40">
    <property type="match status" value="2"/>
</dbReference>
<proteinExistence type="inferred from homology"/>
<dbReference type="SUPFAM" id="SSF46785">
    <property type="entry name" value="Winged helix' DNA-binding domain"/>
    <property type="match status" value="1"/>
</dbReference>
<dbReference type="PANTHER" id="PTHR18964:SF149">
    <property type="entry name" value="BIFUNCTIONAL UDP-N-ACETYLGLUCOSAMINE 2-EPIMERASE_N-ACETYLMANNOSAMINE KINASE"/>
    <property type="match status" value="1"/>
</dbReference>